<sequence length="74" mass="8645">MSRLMRAMWTRLKTLYRCRRRLVVNNLAGMYQRNGNKRIGCTFSGSGKKTRPNAQGRGYARKNHTNAELRREVS</sequence>
<accession>A0A0P1AIW6</accession>
<dbReference type="GeneID" id="36405749"/>
<organism evidence="2 3">
    <name type="scientific">Plasmopara halstedii</name>
    <name type="common">Downy mildew of sunflower</name>
    <dbReference type="NCBI Taxonomy" id="4781"/>
    <lineage>
        <taxon>Eukaryota</taxon>
        <taxon>Sar</taxon>
        <taxon>Stramenopiles</taxon>
        <taxon>Oomycota</taxon>
        <taxon>Peronosporomycetes</taxon>
        <taxon>Peronosporales</taxon>
        <taxon>Peronosporaceae</taxon>
        <taxon>Plasmopara</taxon>
    </lineage>
</organism>
<dbReference type="AlphaFoldDB" id="A0A0P1AIW6"/>
<proteinExistence type="predicted"/>
<protein>
    <submittedName>
        <fullName evidence="2">Uncharacterized protein</fullName>
    </submittedName>
</protein>
<evidence type="ECO:0000256" key="1">
    <source>
        <dbReference type="SAM" id="MobiDB-lite"/>
    </source>
</evidence>
<reference evidence="3" key="1">
    <citation type="submission" date="2014-09" db="EMBL/GenBank/DDBJ databases">
        <authorList>
            <person name="Sharma Rahul"/>
            <person name="Thines Marco"/>
        </authorList>
    </citation>
    <scope>NUCLEOTIDE SEQUENCE [LARGE SCALE GENOMIC DNA]</scope>
</reference>
<feature type="region of interest" description="Disordered" evidence="1">
    <location>
        <begin position="42"/>
        <end position="74"/>
    </location>
</feature>
<dbReference type="Proteomes" id="UP000054928">
    <property type="component" value="Unassembled WGS sequence"/>
</dbReference>
<feature type="compositionally biased region" description="Basic and acidic residues" evidence="1">
    <location>
        <begin position="65"/>
        <end position="74"/>
    </location>
</feature>
<keyword evidence="3" id="KW-1185">Reference proteome</keyword>
<dbReference type="RefSeq" id="XP_024576869.1">
    <property type="nucleotide sequence ID" value="XM_024726165.1"/>
</dbReference>
<name>A0A0P1AIW6_PLAHL</name>
<dbReference type="EMBL" id="CCYD01000523">
    <property type="protein sequence ID" value="CEG40500.1"/>
    <property type="molecule type" value="Genomic_DNA"/>
</dbReference>
<evidence type="ECO:0000313" key="3">
    <source>
        <dbReference type="Proteomes" id="UP000054928"/>
    </source>
</evidence>
<evidence type="ECO:0000313" key="2">
    <source>
        <dbReference type="EMBL" id="CEG40500.1"/>
    </source>
</evidence>